<feature type="domain" description="NB-ARC" evidence="1">
    <location>
        <begin position="46"/>
        <end position="159"/>
    </location>
</feature>
<comment type="caution">
    <text evidence="2">The sequence shown here is derived from an EMBL/GenBank/DDBJ whole genome shotgun (WGS) entry which is preliminary data.</text>
</comment>
<dbReference type="InterPro" id="IPR027417">
    <property type="entry name" value="P-loop_NTPase"/>
</dbReference>
<dbReference type="PANTHER" id="PTHR11017">
    <property type="entry name" value="LEUCINE-RICH REPEAT-CONTAINING PROTEIN"/>
    <property type="match status" value="1"/>
</dbReference>
<name>A0ABD2Y005_9GENT</name>
<dbReference type="Gene3D" id="3.40.50.300">
    <property type="entry name" value="P-loop containing nucleotide triphosphate hydrolases"/>
    <property type="match status" value="1"/>
</dbReference>
<dbReference type="PANTHER" id="PTHR11017:SF573">
    <property type="entry name" value="ADP-RIBOSYL CYCLASE_CYCLIC ADP-RIBOSE HYDROLASE"/>
    <property type="match status" value="1"/>
</dbReference>
<gene>
    <name evidence="2" type="ORF">ACH5RR_038857</name>
</gene>
<dbReference type="Proteomes" id="UP001630127">
    <property type="component" value="Unassembled WGS sequence"/>
</dbReference>
<evidence type="ECO:0000313" key="2">
    <source>
        <dbReference type="EMBL" id="KAL3499764.1"/>
    </source>
</evidence>
<proteinExistence type="predicted"/>
<accession>A0ABD2Y005</accession>
<dbReference type="SUPFAM" id="SSF52540">
    <property type="entry name" value="P-loop containing nucleoside triphosphate hydrolases"/>
    <property type="match status" value="1"/>
</dbReference>
<evidence type="ECO:0000313" key="3">
    <source>
        <dbReference type="Proteomes" id="UP001630127"/>
    </source>
</evidence>
<sequence length="163" mass="18954">MKMKYRTRKGYKSGGQLLLKLLLSLAGMFPTLSMGAIFLHEVRENSKRYGLENLQEKILSEILCIKHLRIGNVFEGSNMMKRRLCYKKVLVVLDDIDHLDQLEALAGKHDWFGAGSRVIITTKDEHLLVKHQVDRMYKVELLNEYEAIQLFSWNAFKKNSPEK</sequence>
<dbReference type="AlphaFoldDB" id="A0ABD2Y005"/>
<dbReference type="InterPro" id="IPR002182">
    <property type="entry name" value="NB-ARC"/>
</dbReference>
<protein>
    <recommendedName>
        <fullName evidence="1">NB-ARC domain-containing protein</fullName>
    </recommendedName>
</protein>
<dbReference type="Pfam" id="PF00931">
    <property type="entry name" value="NB-ARC"/>
    <property type="match status" value="1"/>
</dbReference>
<dbReference type="EMBL" id="JBJUIK010000016">
    <property type="protein sequence ID" value="KAL3499764.1"/>
    <property type="molecule type" value="Genomic_DNA"/>
</dbReference>
<reference evidence="2 3" key="1">
    <citation type="submission" date="2024-11" db="EMBL/GenBank/DDBJ databases">
        <title>A near-complete genome assembly of Cinchona calisaya.</title>
        <authorList>
            <person name="Lian D.C."/>
            <person name="Zhao X.W."/>
            <person name="Wei L."/>
        </authorList>
    </citation>
    <scope>NUCLEOTIDE SEQUENCE [LARGE SCALE GENOMIC DNA]</scope>
    <source>
        <tissue evidence="2">Nenye</tissue>
    </source>
</reference>
<evidence type="ECO:0000259" key="1">
    <source>
        <dbReference type="Pfam" id="PF00931"/>
    </source>
</evidence>
<organism evidence="2 3">
    <name type="scientific">Cinchona calisaya</name>
    <dbReference type="NCBI Taxonomy" id="153742"/>
    <lineage>
        <taxon>Eukaryota</taxon>
        <taxon>Viridiplantae</taxon>
        <taxon>Streptophyta</taxon>
        <taxon>Embryophyta</taxon>
        <taxon>Tracheophyta</taxon>
        <taxon>Spermatophyta</taxon>
        <taxon>Magnoliopsida</taxon>
        <taxon>eudicotyledons</taxon>
        <taxon>Gunneridae</taxon>
        <taxon>Pentapetalae</taxon>
        <taxon>asterids</taxon>
        <taxon>lamiids</taxon>
        <taxon>Gentianales</taxon>
        <taxon>Rubiaceae</taxon>
        <taxon>Cinchonoideae</taxon>
        <taxon>Cinchoneae</taxon>
        <taxon>Cinchona</taxon>
    </lineage>
</organism>
<dbReference type="InterPro" id="IPR044974">
    <property type="entry name" value="Disease_R_plants"/>
</dbReference>
<keyword evidence="3" id="KW-1185">Reference proteome</keyword>